<sequence>MVHVQIKDVGGKFAFLEKLKSNGYVKTANIESDQKSRRSVRKSLSVNDVVVGKKYNLRSRLSDLINFDSPVMNNLGHAAEESDVLANSVNFHSPVVTEKKSKKESIYLVISDEEDDKENKDFFSLDDCPKVTWNTWSSIYLNAPTTTVRQTPKKVLAIRESFAVDG</sequence>
<protein>
    <submittedName>
        <fullName evidence="1">Uncharacterized protein</fullName>
    </submittedName>
</protein>
<reference evidence="1 2" key="1">
    <citation type="journal article" date="2018" name="Sci. Rep.">
        <title>Genomic signatures of local adaptation to the degree of environmental predictability in rotifers.</title>
        <authorList>
            <person name="Franch-Gras L."/>
            <person name="Hahn C."/>
            <person name="Garcia-Roger E.M."/>
            <person name="Carmona M.J."/>
            <person name="Serra M."/>
            <person name="Gomez A."/>
        </authorList>
    </citation>
    <scope>NUCLEOTIDE SEQUENCE [LARGE SCALE GENOMIC DNA]</scope>
    <source>
        <strain evidence="1">HYR1</strain>
    </source>
</reference>
<dbReference type="AlphaFoldDB" id="A0A3M7QCA0"/>
<name>A0A3M7QCA0_BRAPC</name>
<keyword evidence="2" id="KW-1185">Reference proteome</keyword>
<dbReference type="Proteomes" id="UP000276133">
    <property type="component" value="Unassembled WGS sequence"/>
</dbReference>
<dbReference type="EMBL" id="REGN01006695">
    <property type="protein sequence ID" value="RNA08575.1"/>
    <property type="molecule type" value="Genomic_DNA"/>
</dbReference>
<evidence type="ECO:0000313" key="1">
    <source>
        <dbReference type="EMBL" id="RNA08575.1"/>
    </source>
</evidence>
<proteinExistence type="predicted"/>
<evidence type="ECO:0000313" key="2">
    <source>
        <dbReference type="Proteomes" id="UP000276133"/>
    </source>
</evidence>
<organism evidence="1 2">
    <name type="scientific">Brachionus plicatilis</name>
    <name type="common">Marine rotifer</name>
    <name type="synonym">Brachionus muelleri</name>
    <dbReference type="NCBI Taxonomy" id="10195"/>
    <lineage>
        <taxon>Eukaryota</taxon>
        <taxon>Metazoa</taxon>
        <taxon>Spiralia</taxon>
        <taxon>Gnathifera</taxon>
        <taxon>Rotifera</taxon>
        <taxon>Eurotatoria</taxon>
        <taxon>Monogononta</taxon>
        <taxon>Pseudotrocha</taxon>
        <taxon>Ploima</taxon>
        <taxon>Brachionidae</taxon>
        <taxon>Brachionus</taxon>
    </lineage>
</organism>
<gene>
    <name evidence="1" type="ORF">BpHYR1_032035</name>
</gene>
<comment type="caution">
    <text evidence="1">The sequence shown here is derived from an EMBL/GenBank/DDBJ whole genome shotgun (WGS) entry which is preliminary data.</text>
</comment>
<accession>A0A3M7QCA0</accession>